<organism evidence="2 3">
    <name type="scientific">Steinernema carpocapsae</name>
    <name type="common">Entomopathogenic nematode</name>
    <dbReference type="NCBI Taxonomy" id="34508"/>
    <lineage>
        <taxon>Eukaryota</taxon>
        <taxon>Metazoa</taxon>
        <taxon>Ecdysozoa</taxon>
        <taxon>Nematoda</taxon>
        <taxon>Chromadorea</taxon>
        <taxon>Rhabditida</taxon>
        <taxon>Tylenchina</taxon>
        <taxon>Panagrolaimomorpha</taxon>
        <taxon>Strongyloidoidea</taxon>
        <taxon>Steinernematidae</taxon>
        <taxon>Steinernema</taxon>
    </lineage>
</organism>
<feature type="region of interest" description="Disordered" evidence="1">
    <location>
        <begin position="1"/>
        <end position="22"/>
    </location>
</feature>
<reference evidence="2 3" key="1">
    <citation type="journal article" date="2015" name="Genome Biol.">
        <title>Comparative genomics of Steinernema reveals deeply conserved gene regulatory networks.</title>
        <authorList>
            <person name="Dillman A.R."/>
            <person name="Macchietto M."/>
            <person name="Porter C.F."/>
            <person name="Rogers A."/>
            <person name="Williams B."/>
            <person name="Antoshechkin I."/>
            <person name="Lee M.M."/>
            <person name="Goodwin Z."/>
            <person name="Lu X."/>
            <person name="Lewis E.E."/>
            <person name="Goodrich-Blair H."/>
            <person name="Stock S.P."/>
            <person name="Adams B.J."/>
            <person name="Sternberg P.W."/>
            <person name="Mortazavi A."/>
        </authorList>
    </citation>
    <scope>NUCLEOTIDE SEQUENCE [LARGE SCALE GENOMIC DNA]</scope>
    <source>
        <strain evidence="2 3">ALL</strain>
    </source>
</reference>
<accession>A0A4U5M3P3</accession>
<evidence type="ECO:0000256" key="1">
    <source>
        <dbReference type="SAM" id="MobiDB-lite"/>
    </source>
</evidence>
<protein>
    <submittedName>
        <fullName evidence="2">Uncharacterized protein</fullName>
    </submittedName>
</protein>
<sequence length="394" mass="45662">MDKPSHHSAPNFSPSNIDEKRTQTMSSQKIVYEFLKHNGNVEKGPFAHKTRLILAYLPVDIIHDIVHANYVPDIEKVKGTYGSVAEKLNYCLSYLPLEIIYDFVTQPDIFNNDRQRILELQGPYGNLANQQKKDVFMTIHGANRAGDGQLHKDKTQSGPHFHFTDLQQLHGVRINSFYLNADCIEPPTGDARKTVNLALQGHYQKLQIIGRNKRNWWPGYFSTAFDVLPEYIPANDIDVSLDSFNLRGCPSLLNFLCRALSQDRKERLHFIYEGVVNSGLDDAVAIAFIQEKLKSCWFNYASRRGTFSKNSVKRILERPDVPLKYDKSQLHCSTRFGEDELYDYMERLGAEFANRRYELKYIIVKRHFYIEVCTDKCDENQLKIEVVKRKEEEK</sequence>
<dbReference type="OrthoDB" id="10676106at2759"/>
<name>A0A4U5M3P3_STECR</name>
<comment type="caution">
    <text evidence="2">The sequence shown here is derived from an EMBL/GenBank/DDBJ whole genome shotgun (WGS) entry which is preliminary data.</text>
</comment>
<keyword evidence="3" id="KW-1185">Reference proteome</keyword>
<evidence type="ECO:0000313" key="3">
    <source>
        <dbReference type="Proteomes" id="UP000298663"/>
    </source>
</evidence>
<evidence type="ECO:0000313" key="2">
    <source>
        <dbReference type="EMBL" id="TKR63369.1"/>
    </source>
</evidence>
<dbReference type="Proteomes" id="UP000298663">
    <property type="component" value="Unassembled WGS sequence"/>
</dbReference>
<dbReference type="AlphaFoldDB" id="A0A4U5M3P3"/>
<gene>
    <name evidence="2" type="ORF">L596_027209</name>
</gene>
<proteinExistence type="predicted"/>
<reference evidence="2 3" key="2">
    <citation type="journal article" date="2019" name="G3 (Bethesda)">
        <title>Hybrid Assembly of the Genome of the Entomopathogenic Nematode Steinernema carpocapsae Identifies the X-Chromosome.</title>
        <authorList>
            <person name="Serra L."/>
            <person name="Macchietto M."/>
            <person name="Macias-Munoz A."/>
            <person name="McGill C.J."/>
            <person name="Rodriguez I.M."/>
            <person name="Rodriguez B."/>
            <person name="Murad R."/>
            <person name="Mortazavi A."/>
        </authorList>
    </citation>
    <scope>NUCLEOTIDE SEQUENCE [LARGE SCALE GENOMIC DNA]</scope>
    <source>
        <strain evidence="2 3">ALL</strain>
    </source>
</reference>
<dbReference type="EMBL" id="AZBU02000010">
    <property type="protein sequence ID" value="TKR63369.1"/>
    <property type="molecule type" value="Genomic_DNA"/>
</dbReference>